<organism evidence="1 2">
    <name type="scientific">Gordonia soli NBRC 108243</name>
    <dbReference type="NCBI Taxonomy" id="1223545"/>
    <lineage>
        <taxon>Bacteria</taxon>
        <taxon>Bacillati</taxon>
        <taxon>Actinomycetota</taxon>
        <taxon>Actinomycetes</taxon>
        <taxon>Mycobacteriales</taxon>
        <taxon>Gordoniaceae</taxon>
        <taxon>Gordonia</taxon>
    </lineage>
</organism>
<protein>
    <submittedName>
        <fullName evidence="1">Uncharacterized protein</fullName>
    </submittedName>
</protein>
<dbReference type="AlphaFoldDB" id="M0QSA3"/>
<evidence type="ECO:0000313" key="2">
    <source>
        <dbReference type="Proteomes" id="UP000011666"/>
    </source>
</evidence>
<reference evidence="1 2" key="1">
    <citation type="submission" date="2013-01" db="EMBL/GenBank/DDBJ databases">
        <title>Whole genome shotgun sequence of Gordonia soli NBRC 108243.</title>
        <authorList>
            <person name="Isaki-Nakamura S."/>
            <person name="Hosoyama A."/>
            <person name="Tsuchikane K."/>
            <person name="Ando Y."/>
            <person name="Baba S."/>
            <person name="Ohji S."/>
            <person name="Hamada M."/>
            <person name="Tamura T."/>
            <person name="Yamazoe A."/>
            <person name="Yamazaki S."/>
            <person name="Fujita N."/>
        </authorList>
    </citation>
    <scope>NUCLEOTIDE SEQUENCE [LARGE SCALE GENOMIC DNA]</scope>
    <source>
        <strain evidence="1 2">NBRC 108243</strain>
    </source>
</reference>
<dbReference type="Proteomes" id="UP000011666">
    <property type="component" value="Unassembled WGS sequence"/>
</dbReference>
<dbReference type="STRING" id="1223545.GS4_51_00350"/>
<dbReference type="RefSeq" id="WP_007625817.1">
    <property type="nucleotide sequence ID" value="NZ_BANX01000051.1"/>
</dbReference>
<dbReference type="EMBL" id="BANX01000051">
    <property type="protein sequence ID" value="GAC71097.1"/>
    <property type="molecule type" value="Genomic_DNA"/>
</dbReference>
<proteinExistence type="predicted"/>
<gene>
    <name evidence="1" type="ORF">GS4_51_00350</name>
</gene>
<evidence type="ECO:0000313" key="1">
    <source>
        <dbReference type="EMBL" id="GAC71097.1"/>
    </source>
</evidence>
<comment type="caution">
    <text evidence="1">The sequence shown here is derived from an EMBL/GenBank/DDBJ whole genome shotgun (WGS) entry which is preliminary data.</text>
</comment>
<sequence length="150" mass="16528">MAALIDEISDGRIVWTSRRIELPDERPTSTPSFGVNIAIRQFENSEAESVEITIPIEAATQTDSALEVSLSGLVQFRVERRTLIPETELIDMLLDWAIDYSVGVLNAGLSDLTASVQHPRGDTYTIQIPVGIAQEIKQAAVDKPAVFFEE</sequence>
<keyword evidence="2" id="KW-1185">Reference proteome</keyword>
<name>M0QSA3_9ACTN</name>
<accession>M0QSA3</accession>